<feature type="transmembrane region" description="Helical" evidence="1">
    <location>
        <begin position="67"/>
        <end position="88"/>
    </location>
</feature>
<sequence>MQVELFNLFREDIRDLVEMTTSKMNLYHLVGALFIKMICIYFCEGFFEEGLPPFLLCYYYVSQGSSVVYLIMAVWLSMHASVTSHSYATRVLTRFIRLPIPGSSQLNAPHQATSKCLR</sequence>
<keyword evidence="1" id="KW-0472">Membrane</keyword>
<proteinExistence type="predicted"/>
<keyword evidence="1" id="KW-0812">Transmembrane</keyword>
<dbReference type="AlphaFoldDB" id="A0A812KTV2"/>
<dbReference type="Proteomes" id="UP000601435">
    <property type="component" value="Unassembled WGS sequence"/>
</dbReference>
<protein>
    <submittedName>
        <fullName evidence="2">Uncharacterized protein</fullName>
    </submittedName>
</protein>
<reference evidence="2" key="1">
    <citation type="submission" date="2021-02" db="EMBL/GenBank/DDBJ databases">
        <authorList>
            <person name="Dougan E. K."/>
            <person name="Rhodes N."/>
            <person name="Thang M."/>
            <person name="Chan C."/>
        </authorList>
    </citation>
    <scope>NUCLEOTIDE SEQUENCE</scope>
</reference>
<evidence type="ECO:0000313" key="2">
    <source>
        <dbReference type="EMBL" id="CAE7232955.1"/>
    </source>
</evidence>
<organism evidence="2 3">
    <name type="scientific">Symbiodinium necroappetens</name>
    <dbReference type="NCBI Taxonomy" id="1628268"/>
    <lineage>
        <taxon>Eukaryota</taxon>
        <taxon>Sar</taxon>
        <taxon>Alveolata</taxon>
        <taxon>Dinophyceae</taxon>
        <taxon>Suessiales</taxon>
        <taxon>Symbiodiniaceae</taxon>
        <taxon>Symbiodinium</taxon>
    </lineage>
</organism>
<dbReference type="EMBL" id="CAJNJA010008114">
    <property type="protein sequence ID" value="CAE7232955.1"/>
    <property type="molecule type" value="Genomic_DNA"/>
</dbReference>
<keyword evidence="1" id="KW-1133">Transmembrane helix</keyword>
<gene>
    <name evidence="2" type="ORF">SNEC2469_LOCUS3717</name>
</gene>
<dbReference type="OrthoDB" id="409641at2759"/>
<evidence type="ECO:0000313" key="3">
    <source>
        <dbReference type="Proteomes" id="UP000601435"/>
    </source>
</evidence>
<comment type="caution">
    <text evidence="2">The sequence shown here is derived from an EMBL/GenBank/DDBJ whole genome shotgun (WGS) entry which is preliminary data.</text>
</comment>
<accession>A0A812KTV2</accession>
<evidence type="ECO:0000256" key="1">
    <source>
        <dbReference type="SAM" id="Phobius"/>
    </source>
</evidence>
<name>A0A812KTV2_9DINO</name>
<feature type="transmembrane region" description="Helical" evidence="1">
    <location>
        <begin position="26"/>
        <end position="47"/>
    </location>
</feature>
<keyword evidence="3" id="KW-1185">Reference proteome</keyword>